<dbReference type="Gene3D" id="1.10.8.280">
    <property type="entry name" value="ABC transporter ATPase domain-like"/>
    <property type="match status" value="1"/>
</dbReference>
<proteinExistence type="inferred from homology"/>
<evidence type="ECO:0000313" key="21">
    <source>
        <dbReference type="Proteomes" id="UP001156664"/>
    </source>
</evidence>
<protein>
    <recommendedName>
        <fullName evidence="17">UvrABC system protein A</fullName>
    </recommendedName>
    <alternativeName>
        <fullName evidence="18">Excinuclease ABC subunit A</fullName>
    </alternativeName>
</protein>
<keyword evidence="11" id="KW-0862">Zinc</keyword>
<organism evidence="20 21">
    <name type="scientific">Limnobacter litoralis</name>
    <dbReference type="NCBI Taxonomy" id="481366"/>
    <lineage>
        <taxon>Bacteria</taxon>
        <taxon>Pseudomonadati</taxon>
        <taxon>Pseudomonadota</taxon>
        <taxon>Betaproteobacteria</taxon>
        <taxon>Burkholderiales</taxon>
        <taxon>Burkholderiaceae</taxon>
        <taxon>Limnobacter</taxon>
    </lineage>
</organism>
<evidence type="ECO:0000256" key="8">
    <source>
        <dbReference type="ARBA" id="ARBA00022763"/>
    </source>
</evidence>
<evidence type="ECO:0000256" key="7">
    <source>
        <dbReference type="ARBA" id="ARBA00022741"/>
    </source>
</evidence>
<evidence type="ECO:0000256" key="10">
    <source>
        <dbReference type="ARBA" id="ARBA00022771"/>
    </source>
</evidence>
<keyword evidence="4" id="KW-0472">Membrane</keyword>
<dbReference type="InterPro" id="IPR041102">
    <property type="entry name" value="UvrA_inter"/>
</dbReference>
<evidence type="ECO:0000256" key="17">
    <source>
        <dbReference type="ARBA" id="ARBA00039316"/>
    </source>
</evidence>
<dbReference type="InterPro" id="IPR027417">
    <property type="entry name" value="P-loop_NTPase"/>
</dbReference>
<keyword evidence="21" id="KW-1185">Reference proteome</keyword>
<evidence type="ECO:0000313" key="20">
    <source>
        <dbReference type="EMBL" id="GLR26134.1"/>
    </source>
</evidence>
<dbReference type="PANTHER" id="PTHR43152:SF3">
    <property type="entry name" value="UVRABC SYSTEM PROTEIN A"/>
    <property type="match status" value="1"/>
</dbReference>
<dbReference type="InterPro" id="IPR003593">
    <property type="entry name" value="AAA+_ATPase"/>
</dbReference>
<evidence type="ECO:0000256" key="15">
    <source>
        <dbReference type="ARBA" id="ARBA00023204"/>
    </source>
</evidence>
<dbReference type="InterPro" id="IPR041552">
    <property type="entry name" value="UvrA_DNA-bd"/>
</dbReference>
<evidence type="ECO:0000256" key="5">
    <source>
        <dbReference type="ARBA" id="ARBA00022723"/>
    </source>
</evidence>
<evidence type="ECO:0000256" key="4">
    <source>
        <dbReference type="ARBA" id="ARBA00022519"/>
    </source>
</evidence>
<dbReference type="PANTHER" id="PTHR43152">
    <property type="entry name" value="UVRABC SYSTEM PROTEIN A"/>
    <property type="match status" value="1"/>
</dbReference>
<evidence type="ECO:0000256" key="11">
    <source>
        <dbReference type="ARBA" id="ARBA00022833"/>
    </source>
</evidence>
<comment type="caution">
    <text evidence="20">The sequence shown here is derived from an EMBL/GenBank/DDBJ whole genome shotgun (WGS) entry which is preliminary data.</text>
</comment>
<keyword evidence="12" id="KW-0067">ATP-binding</keyword>
<evidence type="ECO:0000256" key="6">
    <source>
        <dbReference type="ARBA" id="ARBA00022737"/>
    </source>
</evidence>
<keyword evidence="8" id="KW-0227">DNA damage</keyword>
<evidence type="ECO:0000256" key="18">
    <source>
        <dbReference type="ARBA" id="ARBA00042156"/>
    </source>
</evidence>
<dbReference type="Gene3D" id="3.40.50.300">
    <property type="entry name" value="P-loop containing nucleotide triphosphate hydrolases"/>
    <property type="match status" value="5"/>
</dbReference>
<sequence length="1859" mass="203425">MKSTRKASAETQYLGNLIRIRGARQHNLNDVDIDIKTGEITVFTGVSGSGKSSLVFDTLYAEGQRRYVETFSPYARQFLDRMDKPDVDCIEGVLPAIAIDQANPVRTSRSTVGTMTEINDHLKLIYARAAHLHCRQCGQWVRQDTVASIRHSIVERAADLGDPRLLITFPVQVPAKMDAQEVADFLSAQGYTRIHRETVVKKGRTNSHKILDVVQDRFRVGGVEESRLSDAAGSALLRGKGKLNVFVLAEEGQPEPEPWRYSEGLHCATCDLEYTLPLPSHFSFNSPLGACDTCRGFGRVIGIDYGLVIPDESKSLAQGCVKPWQTESFNPCQKDLVRYAKKRGIATDIAYRDLPEEDKLWVIEGDANFDGNWEGPTFYGVARFFEWLETRTYKMHVRVMLSKYRSYTPCTACNGARLKPDSLLWRLEGHTIHDLMKMPVTQVKSLFDTLRLQGALDEASDLVLQEIRTRLGFLVQVGLGYLTLDRQSRTLSGGEVQRINLTTALGSSLVNTLFVLDEPSVGLHPRDIARVAQAMQRLKAAGNTLVVVEHDPQLMNQADRLVDIGPGPGEAGGNIVFDGSPADIVHADSLTAQYLKGQRKVVEASTPLGDSGQHIALHGVRANNLKNLDVDIPLNRLVVLTGVSGSGKSTLVQDVLVPAIKKIKGEPTEPPGELDGLTGADLIANLAFVDQSPIGKTTRSNPASYVGAFDELRKLFAKTTVSVERGYKPGFFSFNSGDGRCPVCAGNGFEHVEMQFLSDVYLRCAECGGTRYRPEALEVTLERKGETLNMAQVLELTVERALHLFEHDTALLKTLKPLELVGLSYLRLGQPVPTLSGGEAQRLKLAGFLAGIKTSVSGQKTATKGDLFVFDEPTTGLHFDDVAKLMRSLRLLQEAGHSVLVVEHNLDVICAADWVIDLGPEAGEAGGQLVAQGTPLELAKVHGSHTGQAIAQYLNQSDLLQAADLNASIDMVEDVGLAYGSTGALKRAQTAGIEILHAREHNLKNVSLTLPREKMTVITGPSGSGKSTLAFDILFSEGQRRYLESLNAYARQFVQPAAKPDVDAIFGIPPTVAIEQRTSRGGRKSTVATVTEVYHFLRLMYVKLGIQHCPACSVAIAPQSMASMLAQIMQSYKGKSVTLLAPLVQGRKGIYNEIAKWAVDRGYERLRVDGAYVPTNPWPKLARYQEHHIELPVQTLLVEPKAEQSIRQALETALEHGKGNVMVESEAGSVRYFSTKRACPSCARSFPELDPRLFSYNSKHGWCPSCFGVGEKIDGFDAETTGEEGRWLSEQDRSAEDDGDSVYLGNSLTCSSCNGQRLNATALAVSFKGQSIAEVADQTVADALTWSERLTLDEREQTIAKDILLEMQGRLKFLKQVGLDYLHLNRSAPTLSGGEAQRIRLASQLGTNLRGVCYVLDEPTIGLHTRDNHRLLDALEELRAKGNTLVVVEHDMDTMRRADRLVDIGPGAGKLGGQIMAQGTVDELKHDPASLTGRYLREPIPRLKSPLRPVDKDTPRLMLRGARLHNINGLDVEIPVGRLVAVTGVSGSGKSTLARDILLTNMRQFVNRKAGASTDWFACEGIDHAELISRVLEVDQTPIGKTPRSCPATYIGFWNRIRNVLADTLEARMRGFAANRFSFNTGPGRCPVCEGQGMQTVEMNFLPDVKVVCEACRGKRFNPETLQVAWRDKTAADILNMNVTEAVAFFDAHPAIAHPLSLLHDVGLGYLTLGQASPTLSGGEAQRIKLVTELVKVRENKAGVQMSPPTLYVLDEPTVGLHMNDVEKLIAVLHRLVDAGHTVVVIEHDLDLIAQADWVIDMGPEAGVGGGQLVAQGVPQQLKPVRKGLVSHTAKALDDFYKG</sequence>
<keyword evidence="4" id="KW-0997">Cell inner membrane</keyword>
<name>A0ABQ5YTN4_9BURK</name>
<keyword evidence="9" id="KW-0228">DNA excision</keyword>
<evidence type="ECO:0000256" key="16">
    <source>
        <dbReference type="ARBA" id="ARBA00038000"/>
    </source>
</evidence>
<keyword evidence="3" id="KW-0963">Cytoplasm</keyword>
<dbReference type="RefSeq" id="WP_284280613.1">
    <property type="nucleotide sequence ID" value="NZ_BSOJ01000012.1"/>
</dbReference>
<keyword evidence="10" id="KW-0863">Zinc-finger</keyword>
<feature type="domain" description="ABC transporter" evidence="19">
    <location>
        <begin position="1507"/>
        <end position="1845"/>
    </location>
</feature>
<dbReference type="EMBL" id="BSOJ01000012">
    <property type="protein sequence ID" value="GLR26134.1"/>
    <property type="molecule type" value="Genomic_DNA"/>
</dbReference>
<comment type="subcellular location">
    <subcellularLocation>
        <location evidence="1">Cytoplasm</location>
    </subcellularLocation>
</comment>
<evidence type="ECO:0000256" key="1">
    <source>
        <dbReference type="ARBA" id="ARBA00004496"/>
    </source>
</evidence>
<evidence type="ECO:0000256" key="12">
    <source>
        <dbReference type="ARBA" id="ARBA00022840"/>
    </source>
</evidence>
<dbReference type="PROSITE" id="PS00211">
    <property type="entry name" value="ABC_TRANSPORTER_1"/>
    <property type="match status" value="3"/>
</dbReference>
<dbReference type="Pfam" id="PF17755">
    <property type="entry name" value="UvrA_DNA-bind"/>
    <property type="match status" value="1"/>
</dbReference>
<dbReference type="Gene3D" id="3.30.1490.20">
    <property type="entry name" value="ATP-grasp fold, A domain"/>
    <property type="match status" value="1"/>
</dbReference>
<feature type="domain" description="ABC transporter" evidence="19">
    <location>
        <begin position="988"/>
        <end position="1491"/>
    </location>
</feature>
<evidence type="ECO:0000256" key="13">
    <source>
        <dbReference type="ARBA" id="ARBA00022881"/>
    </source>
</evidence>
<keyword evidence="13" id="KW-0267">Excision nuclease</keyword>
<keyword evidence="14" id="KW-0238">DNA-binding</keyword>
<evidence type="ECO:0000256" key="3">
    <source>
        <dbReference type="ARBA" id="ARBA00022490"/>
    </source>
</evidence>
<keyword evidence="2" id="KW-1003">Cell membrane</keyword>
<dbReference type="Pfam" id="PF00005">
    <property type="entry name" value="ABC_tran"/>
    <property type="match status" value="1"/>
</dbReference>
<evidence type="ECO:0000259" key="19">
    <source>
        <dbReference type="PROSITE" id="PS50893"/>
    </source>
</evidence>
<keyword evidence="6" id="KW-0677">Repeat</keyword>
<evidence type="ECO:0000256" key="2">
    <source>
        <dbReference type="ARBA" id="ARBA00022475"/>
    </source>
</evidence>
<dbReference type="InterPro" id="IPR013815">
    <property type="entry name" value="ATP_grasp_subdomain_1"/>
</dbReference>
<reference evidence="21" key="1">
    <citation type="journal article" date="2019" name="Int. J. Syst. Evol. Microbiol.">
        <title>The Global Catalogue of Microorganisms (GCM) 10K type strain sequencing project: providing services to taxonomists for standard genome sequencing and annotation.</title>
        <authorList>
            <consortium name="The Broad Institute Genomics Platform"/>
            <consortium name="The Broad Institute Genome Sequencing Center for Infectious Disease"/>
            <person name="Wu L."/>
            <person name="Ma J."/>
        </authorList>
    </citation>
    <scope>NUCLEOTIDE SEQUENCE [LARGE SCALE GENOMIC DNA]</scope>
    <source>
        <strain evidence="21">NBRC 105857</strain>
    </source>
</reference>
<dbReference type="InterPro" id="IPR003439">
    <property type="entry name" value="ABC_transporter-like_ATP-bd"/>
</dbReference>
<dbReference type="Pfam" id="PF17760">
    <property type="entry name" value="UvrA_inter"/>
    <property type="match status" value="1"/>
</dbReference>
<comment type="similarity">
    <text evidence="16">Belongs to the ABC transporter superfamily. UvrA family.</text>
</comment>
<keyword evidence="5" id="KW-0479">Metal-binding</keyword>
<dbReference type="Gene3D" id="3.30.190.20">
    <property type="match status" value="1"/>
</dbReference>
<dbReference type="SMART" id="SM00382">
    <property type="entry name" value="AAA"/>
    <property type="match status" value="3"/>
</dbReference>
<dbReference type="PROSITE" id="PS50893">
    <property type="entry name" value="ABC_TRANSPORTER_2"/>
    <property type="match status" value="2"/>
</dbReference>
<accession>A0ABQ5YTN4</accession>
<dbReference type="InterPro" id="IPR017871">
    <property type="entry name" value="ABC_transporter-like_CS"/>
</dbReference>
<evidence type="ECO:0000256" key="9">
    <source>
        <dbReference type="ARBA" id="ARBA00022769"/>
    </source>
</evidence>
<dbReference type="Gene3D" id="1.20.1580.10">
    <property type="entry name" value="ABC transporter ATPase like domain"/>
    <property type="match status" value="3"/>
</dbReference>
<evidence type="ECO:0000256" key="14">
    <source>
        <dbReference type="ARBA" id="ARBA00023125"/>
    </source>
</evidence>
<dbReference type="InterPro" id="IPR004602">
    <property type="entry name" value="UvrA"/>
</dbReference>
<dbReference type="Proteomes" id="UP001156664">
    <property type="component" value="Unassembled WGS sequence"/>
</dbReference>
<keyword evidence="7" id="KW-0547">Nucleotide-binding</keyword>
<gene>
    <name evidence="20" type="primary">uvrA2</name>
    <name evidence="20" type="ORF">GCM10007875_12220</name>
</gene>
<dbReference type="SUPFAM" id="SSF52540">
    <property type="entry name" value="P-loop containing nucleoside triphosphate hydrolases"/>
    <property type="match status" value="4"/>
</dbReference>
<dbReference type="NCBIfam" id="TIGR00630">
    <property type="entry name" value="uvra"/>
    <property type="match status" value="1"/>
</dbReference>
<keyword evidence="15" id="KW-0234">DNA repair</keyword>